<dbReference type="Proteomes" id="UP000476511">
    <property type="component" value="Unassembled WGS sequence"/>
</dbReference>
<feature type="domain" description="FAD-binding PCMH-type" evidence="6">
    <location>
        <begin position="42"/>
        <end position="209"/>
    </location>
</feature>
<sequence>MSAARPRLTVMSFVTELSERMPQRVHAPGTPEYEAGAHVFAGQGTPDAVVRPTSATEVAEAVRSAVAADVPLTVRSGGHGSPPAAAGGVMIDLSALSSIEVAGDGLVHVGAGAHWGDVAATLAPHGLGVTSGDTRDVGVGGLTLGGGIGWLVRTHGLTIDILRRVEFVTAAGEVLEVDAESHPDLFWAVRGGGGNFGVATRFTYQAAHVEGLVGGRVMFDQSDARAVLGAWRDVMRDGPDELNSTLMVMPPLMPEMPAGPQLVVALQGSEEELRHLLRPLLSLPSVTHVSLAPVGYGDLLEDAPPGEPPFELVGGNGFVPDLSDAALDAFAATLDHEIHTMLLLRALGGAFSRVPADATAVAQRDGQALVAVNRLVPADAAPEAVAAAHEGIDAAMAFTNGRYSNFTPEFGADIVTEIFPPETLERLRAVKREVDPRDVFRASHHITP</sequence>
<keyword evidence="4" id="KW-0274">FAD</keyword>
<keyword evidence="3" id="KW-0285">Flavoprotein</keyword>
<comment type="cofactor">
    <cofactor evidence="1">
        <name>FAD</name>
        <dbReference type="ChEBI" id="CHEBI:57692"/>
    </cofactor>
</comment>
<dbReference type="InterPro" id="IPR006094">
    <property type="entry name" value="Oxid_FAD_bind_N"/>
</dbReference>
<dbReference type="InterPro" id="IPR016167">
    <property type="entry name" value="FAD-bd_PCMH_sub1"/>
</dbReference>
<evidence type="ECO:0000256" key="2">
    <source>
        <dbReference type="ARBA" id="ARBA00005466"/>
    </source>
</evidence>
<dbReference type="Gene3D" id="3.40.462.20">
    <property type="match status" value="1"/>
</dbReference>
<keyword evidence="5" id="KW-0560">Oxidoreductase</keyword>
<dbReference type="PANTHER" id="PTHR42973">
    <property type="entry name" value="BINDING OXIDOREDUCTASE, PUTATIVE (AFU_ORTHOLOGUE AFUA_1G17690)-RELATED"/>
    <property type="match status" value="1"/>
</dbReference>
<proteinExistence type="inferred from homology"/>
<dbReference type="InterPro" id="IPR006093">
    <property type="entry name" value="Oxy_OxRdtase_FAD_BS"/>
</dbReference>
<dbReference type="InterPro" id="IPR016169">
    <property type="entry name" value="FAD-bd_PCMH_sub2"/>
</dbReference>
<evidence type="ECO:0000259" key="6">
    <source>
        <dbReference type="PROSITE" id="PS51387"/>
    </source>
</evidence>
<dbReference type="PROSITE" id="PS00862">
    <property type="entry name" value="OX2_COVAL_FAD"/>
    <property type="match status" value="1"/>
</dbReference>
<protein>
    <submittedName>
        <fullName evidence="7">FAD-binding protein</fullName>
    </submittedName>
</protein>
<dbReference type="SUPFAM" id="SSF56176">
    <property type="entry name" value="FAD-binding/transporter-associated domain-like"/>
    <property type="match status" value="1"/>
</dbReference>
<dbReference type="PANTHER" id="PTHR42973:SF39">
    <property type="entry name" value="FAD-BINDING PCMH-TYPE DOMAIN-CONTAINING PROTEIN"/>
    <property type="match status" value="1"/>
</dbReference>
<dbReference type="GO" id="GO:0071949">
    <property type="term" value="F:FAD binding"/>
    <property type="evidence" value="ECO:0007669"/>
    <property type="project" value="InterPro"/>
</dbReference>
<dbReference type="InterPro" id="IPR036318">
    <property type="entry name" value="FAD-bd_PCMH-like_sf"/>
</dbReference>
<name>A0A6L5R460_9MICO</name>
<dbReference type="EMBL" id="WKJD01000012">
    <property type="protein sequence ID" value="MRX43867.1"/>
    <property type="molecule type" value="Genomic_DNA"/>
</dbReference>
<evidence type="ECO:0000313" key="7">
    <source>
        <dbReference type="EMBL" id="MRX43867.1"/>
    </source>
</evidence>
<dbReference type="Pfam" id="PF01565">
    <property type="entry name" value="FAD_binding_4"/>
    <property type="match status" value="1"/>
</dbReference>
<evidence type="ECO:0000256" key="4">
    <source>
        <dbReference type="ARBA" id="ARBA00022827"/>
    </source>
</evidence>
<reference evidence="7 8" key="1">
    <citation type="submission" date="2019-11" db="EMBL/GenBank/DDBJ databases">
        <title>Agromyces kandeliae sp. nov., isolated from mangrove soil.</title>
        <authorList>
            <person name="Wang R."/>
        </authorList>
    </citation>
    <scope>NUCLEOTIDE SEQUENCE [LARGE SCALE GENOMIC DNA]</scope>
    <source>
        <strain evidence="7 8">Q22</strain>
    </source>
</reference>
<dbReference type="Gene3D" id="3.30.43.10">
    <property type="entry name" value="Uridine Diphospho-n-acetylenolpyruvylglucosamine Reductase, domain 2"/>
    <property type="match status" value="1"/>
</dbReference>
<evidence type="ECO:0000256" key="1">
    <source>
        <dbReference type="ARBA" id="ARBA00001974"/>
    </source>
</evidence>
<evidence type="ECO:0000313" key="8">
    <source>
        <dbReference type="Proteomes" id="UP000476511"/>
    </source>
</evidence>
<dbReference type="InterPro" id="IPR012951">
    <property type="entry name" value="BBE"/>
</dbReference>
<evidence type="ECO:0000256" key="5">
    <source>
        <dbReference type="ARBA" id="ARBA00023002"/>
    </source>
</evidence>
<dbReference type="Pfam" id="PF08031">
    <property type="entry name" value="BBE"/>
    <property type="match status" value="1"/>
</dbReference>
<keyword evidence="8" id="KW-1185">Reference proteome</keyword>
<organism evidence="7 8">
    <name type="scientific">Agromyces kandeliae</name>
    <dbReference type="NCBI Taxonomy" id="2666141"/>
    <lineage>
        <taxon>Bacteria</taxon>
        <taxon>Bacillati</taxon>
        <taxon>Actinomycetota</taxon>
        <taxon>Actinomycetes</taxon>
        <taxon>Micrococcales</taxon>
        <taxon>Microbacteriaceae</taxon>
        <taxon>Agromyces</taxon>
    </lineage>
</organism>
<evidence type="ECO:0000256" key="3">
    <source>
        <dbReference type="ARBA" id="ARBA00022630"/>
    </source>
</evidence>
<dbReference type="Gene3D" id="3.30.465.10">
    <property type="match status" value="1"/>
</dbReference>
<dbReference type="AlphaFoldDB" id="A0A6L5R460"/>
<comment type="similarity">
    <text evidence="2">Belongs to the oxygen-dependent FAD-linked oxidoreductase family.</text>
</comment>
<dbReference type="InterPro" id="IPR016166">
    <property type="entry name" value="FAD-bd_PCMH"/>
</dbReference>
<accession>A0A6L5R460</accession>
<gene>
    <name evidence="7" type="ORF">GJR97_09030</name>
</gene>
<comment type="caution">
    <text evidence="7">The sequence shown here is derived from an EMBL/GenBank/DDBJ whole genome shotgun (WGS) entry which is preliminary data.</text>
</comment>
<dbReference type="GO" id="GO:0016491">
    <property type="term" value="F:oxidoreductase activity"/>
    <property type="evidence" value="ECO:0007669"/>
    <property type="project" value="UniProtKB-KW"/>
</dbReference>
<dbReference type="InterPro" id="IPR050416">
    <property type="entry name" value="FAD-linked_Oxidoreductase"/>
</dbReference>
<dbReference type="PROSITE" id="PS51387">
    <property type="entry name" value="FAD_PCMH"/>
    <property type="match status" value="1"/>
</dbReference>